<dbReference type="Proteomes" id="UP001151699">
    <property type="component" value="Chromosome C"/>
</dbReference>
<evidence type="ECO:0000313" key="2">
    <source>
        <dbReference type="Proteomes" id="UP001151699"/>
    </source>
</evidence>
<accession>A0A9Q0RWQ0</accession>
<gene>
    <name evidence="1" type="ORF">Bhyg_13681</name>
</gene>
<name>A0A9Q0RWQ0_9DIPT</name>
<reference evidence="1" key="1">
    <citation type="submission" date="2022-07" db="EMBL/GenBank/DDBJ databases">
        <authorList>
            <person name="Trinca V."/>
            <person name="Uliana J.V.C."/>
            <person name="Torres T.T."/>
            <person name="Ward R.J."/>
            <person name="Monesi N."/>
        </authorList>
    </citation>
    <scope>NUCLEOTIDE SEQUENCE</scope>
    <source>
        <strain evidence="1">HSMRA1968</strain>
        <tissue evidence="1">Whole embryos</tissue>
    </source>
</reference>
<organism evidence="1 2">
    <name type="scientific">Pseudolycoriella hygida</name>
    <dbReference type="NCBI Taxonomy" id="35572"/>
    <lineage>
        <taxon>Eukaryota</taxon>
        <taxon>Metazoa</taxon>
        <taxon>Ecdysozoa</taxon>
        <taxon>Arthropoda</taxon>
        <taxon>Hexapoda</taxon>
        <taxon>Insecta</taxon>
        <taxon>Pterygota</taxon>
        <taxon>Neoptera</taxon>
        <taxon>Endopterygota</taxon>
        <taxon>Diptera</taxon>
        <taxon>Nematocera</taxon>
        <taxon>Sciaroidea</taxon>
        <taxon>Sciaridae</taxon>
        <taxon>Pseudolycoriella</taxon>
    </lineage>
</organism>
<evidence type="ECO:0000313" key="1">
    <source>
        <dbReference type="EMBL" id="KAJ6635098.1"/>
    </source>
</evidence>
<comment type="caution">
    <text evidence="1">The sequence shown here is derived from an EMBL/GenBank/DDBJ whole genome shotgun (WGS) entry which is preliminary data.</text>
</comment>
<proteinExistence type="predicted"/>
<dbReference type="EMBL" id="WJQU01000004">
    <property type="protein sequence ID" value="KAJ6635098.1"/>
    <property type="molecule type" value="Genomic_DNA"/>
</dbReference>
<sequence>MGCVSCSTRETKIFILPATNENGNENNPPGYIAVQPGHPQLTPGLLQLAEDLDNKWR</sequence>
<protein>
    <submittedName>
        <fullName evidence="1">Uncharacterized protein</fullName>
    </submittedName>
</protein>
<dbReference type="AlphaFoldDB" id="A0A9Q0RWQ0"/>
<keyword evidence="2" id="KW-1185">Reference proteome</keyword>